<feature type="region of interest" description="Disordered" evidence="1">
    <location>
        <begin position="40"/>
        <end position="63"/>
    </location>
</feature>
<dbReference type="Proteomes" id="UP001054945">
    <property type="component" value="Unassembled WGS sequence"/>
</dbReference>
<name>A0AAV4VNF7_CAEEX</name>
<feature type="compositionally biased region" description="Polar residues" evidence="1">
    <location>
        <begin position="46"/>
        <end position="62"/>
    </location>
</feature>
<accession>A0AAV4VNF7</accession>
<dbReference type="EMBL" id="BPLR01014876">
    <property type="protein sequence ID" value="GIY71961.1"/>
    <property type="molecule type" value="Genomic_DNA"/>
</dbReference>
<proteinExistence type="predicted"/>
<reference evidence="2 3" key="1">
    <citation type="submission" date="2021-06" db="EMBL/GenBank/DDBJ databases">
        <title>Caerostris extrusa draft genome.</title>
        <authorList>
            <person name="Kono N."/>
            <person name="Arakawa K."/>
        </authorList>
    </citation>
    <scope>NUCLEOTIDE SEQUENCE [LARGE SCALE GENOMIC DNA]</scope>
</reference>
<evidence type="ECO:0000256" key="1">
    <source>
        <dbReference type="SAM" id="MobiDB-lite"/>
    </source>
</evidence>
<comment type="caution">
    <text evidence="2">The sequence shown here is derived from an EMBL/GenBank/DDBJ whole genome shotgun (WGS) entry which is preliminary data.</text>
</comment>
<gene>
    <name evidence="2" type="ORF">CEXT_760571</name>
</gene>
<protein>
    <submittedName>
        <fullName evidence="2">Uncharacterized protein</fullName>
    </submittedName>
</protein>
<evidence type="ECO:0000313" key="2">
    <source>
        <dbReference type="EMBL" id="GIY71961.1"/>
    </source>
</evidence>
<organism evidence="2 3">
    <name type="scientific">Caerostris extrusa</name>
    <name type="common">Bark spider</name>
    <name type="synonym">Caerostris bankana</name>
    <dbReference type="NCBI Taxonomy" id="172846"/>
    <lineage>
        <taxon>Eukaryota</taxon>
        <taxon>Metazoa</taxon>
        <taxon>Ecdysozoa</taxon>
        <taxon>Arthropoda</taxon>
        <taxon>Chelicerata</taxon>
        <taxon>Arachnida</taxon>
        <taxon>Araneae</taxon>
        <taxon>Araneomorphae</taxon>
        <taxon>Entelegynae</taxon>
        <taxon>Araneoidea</taxon>
        <taxon>Araneidae</taxon>
        <taxon>Caerostris</taxon>
    </lineage>
</organism>
<keyword evidence="3" id="KW-1185">Reference proteome</keyword>
<evidence type="ECO:0000313" key="3">
    <source>
        <dbReference type="Proteomes" id="UP001054945"/>
    </source>
</evidence>
<sequence length="95" mass="10458">MCAEEAWRRAGDSYPVNRDWFIALRLGCAAFQCSVARHYKHPGSPSGLQPSTERRNSTSTVGPASVQVKHLKYGDCASPFVLLSSPKEIRHLLAS</sequence>
<dbReference type="AlphaFoldDB" id="A0AAV4VNF7"/>